<feature type="compositionally biased region" description="Basic and acidic residues" evidence="1">
    <location>
        <begin position="104"/>
        <end position="118"/>
    </location>
</feature>
<name>A0ABV2L2S3_9HYPH</name>
<evidence type="ECO:0000313" key="3">
    <source>
        <dbReference type="Proteomes" id="UP001549145"/>
    </source>
</evidence>
<dbReference type="EMBL" id="JBEPMM010000002">
    <property type="protein sequence ID" value="MET3691657.1"/>
    <property type="molecule type" value="Genomic_DNA"/>
</dbReference>
<sequence>MAMVKSSQHRKTSRRVGIRIIPAQGLTTVTHAGRQAKHPGNPETCSCQATRYEVGTVSPVLAFRDEKGEAKACDGSRQSRMPRLARHDNGADCDEGVESNHGGGHHDVLKPTTIHDLDCIAMAPREPHGTQDGAGPSIAPEQHRRDDSAPEICRT</sequence>
<protein>
    <submittedName>
        <fullName evidence="2">Uncharacterized protein</fullName>
    </submittedName>
</protein>
<gene>
    <name evidence="2" type="ORF">ABID43_001182</name>
</gene>
<feature type="region of interest" description="Disordered" evidence="1">
    <location>
        <begin position="72"/>
        <end position="155"/>
    </location>
</feature>
<keyword evidence="3" id="KW-1185">Reference proteome</keyword>
<proteinExistence type="predicted"/>
<comment type="caution">
    <text evidence="2">The sequence shown here is derived from an EMBL/GenBank/DDBJ whole genome shotgun (WGS) entry which is preliminary data.</text>
</comment>
<reference evidence="2 3" key="1">
    <citation type="submission" date="2024-06" db="EMBL/GenBank/DDBJ databases">
        <title>Genomic Encyclopedia of Type Strains, Phase IV (KMG-IV): sequencing the most valuable type-strain genomes for metagenomic binning, comparative biology and taxonomic classification.</title>
        <authorList>
            <person name="Goeker M."/>
        </authorList>
    </citation>
    <scope>NUCLEOTIDE SEQUENCE [LARGE SCALE GENOMIC DNA]</scope>
    <source>
        <strain evidence="2 3">DSM 21331</strain>
    </source>
</reference>
<evidence type="ECO:0000313" key="2">
    <source>
        <dbReference type="EMBL" id="MET3691657.1"/>
    </source>
</evidence>
<evidence type="ECO:0000256" key="1">
    <source>
        <dbReference type="SAM" id="MobiDB-lite"/>
    </source>
</evidence>
<feature type="compositionally biased region" description="Basic and acidic residues" evidence="1">
    <location>
        <begin position="141"/>
        <end position="155"/>
    </location>
</feature>
<accession>A0ABV2L2S3</accession>
<dbReference type="Proteomes" id="UP001549145">
    <property type="component" value="Unassembled WGS sequence"/>
</dbReference>
<organism evidence="2 3">
    <name type="scientific">Methylobacterium goesingense</name>
    <dbReference type="NCBI Taxonomy" id="243690"/>
    <lineage>
        <taxon>Bacteria</taxon>
        <taxon>Pseudomonadati</taxon>
        <taxon>Pseudomonadota</taxon>
        <taxon>Alphaproteobacteria</taxon>
        <taxon>Hyphomicrobiales</taxon>
        <taxon>Methylobacteriaceae</taxon>
        <taxon>Methylobacterium</taxon>
    </lineage>
</organism>